<sequence>MDDNEKKTAKITPLRPGDERGSNTRERCSLLYPNTKRETRDISWIPSDQESPKQEFTELITQNLKSEGFDEISSRIIGVLFIEPEEMSLEEISIETGYSLSAVSTAMKNLSQFHIVKRFKKPGSKKAFFFINKNLAAIGAQALRIKYDNVILPSKKMLPGIIEKYEHVGSDKNASELEIITRYYRQILKLESIVRNFLDEMENINIEEE</sequence>
<keyword evidence="1" id="KW-0805">Transcription regulation</keyword>
<dbReference type="Proteomes" id="UP000019483">
    <property type="component" value="Unassembled WGS sequence"/>
</dbReference>
<dbReference type="EMBL" id="AZAJ01000001">
    <property type="protein sequence ID" value="ETA68618.1"/>
    <property type="molecule type" value="Genomic_DNA"/>
</dbReference>
<name>W9DS67_METTI</name>
<evidence type="ECO:0000256" key="1">
    <source>
        <dbReference type="ARBA" id="ARBA00023015"/>
    </source>
</evidence>
<evidence type="ECO:0000313" key="6">
    <source>
        <dbReference type="Proteomes" id="UP000019483"/>
    </source>
</evidence>
<evidence type="ECO:0000256" key="2">
    <source>
        <dbReference type="ARBA" id="ARBA00023125"/>
    </source>
</evidence>
<dbReference type="GO" id="GO:0003677">
    <property type="term" value="F:DNA binding"/>
    <property type="evidence" value="ECO:0007669"/>
    <property type="project" value="UniProtKB-KW"/>
</dbReference>
<dbReference type="PANTHER" id="PTHR38465">
    <property type="entry name" value="HTH-TYPE TRANSCRIPTIONAL REGULATOR MJ1563-RELATED"/>
    <property type="match status" value="1"/>
</dbReference>
<keyword evidence="6" id="KW-1185">Reference proteome</keyword>
<dbReference type="PANTHER" id="PTHR38465:SF1">
    <property type="entry name" value="HTH-TYPE TRANSCRIPTIONAL REGULATOR MJ1563-RELATED"/>
    <property type="match status" value="1"/>
</dbReference>
<evidence type="ECO:0000313" key="5">
    <source>
        <dbReference type="EMBL" id="ETA68618.1"/>
    </source>
</evidence>
<organism evidence="5 6">
    <name type="scientific">Methanolobus tindarius DSM 2278</name>
    <dbReference type="NCBI Taxonomy" id="1090322"/>
    <lineage>
        <taxon>Archaea</taxon>
        <taxon>Methanobacteriati</taxon>
        <taxon>Methanobacteriota</taxon>
        <taxon>Stenosarchaea group</taxon>
        <taxon>Methanomicrobia</taxon>
        <taxon>Methanosarcinales</taxon>
        <taxon>Methanosarcinaceae</taxon>
        <taxon>Methanolobus</taxon>
    </lineage>
</organism>
<dbReference type="Gene3D" id="1.10.10.10">
    <property type="entry name" value="Winged helix-like DNA-binding domain superfamily/Winged helix DNA-binding domain"/>
    <property type="match status" value="1"/>
</dbReference>
<evidence type="ECO:0000256" key="3">
    <source>
        <dbReference type="ARBA" id="ARBA00023163"/>
    </source>
</evidence>
<dbReference type="RefSeq" id="WP_023845753.1">
    <property type="nucleotide sequence ID" value="NZ_AZAJ01000001.1"/>
</dbReference>
<accession>W9DS67</accession>
<keyword evidence="3" id="KW-0804">Transcription</keyword>
<dbReference type="InterPro" id="IPR052362">
    <property type="entry name" value="HTH-GbsR_regulator"/>
</dbReference>
<proteinExistence type="predicted"/>
<protein>
    <submittedName>
        <fullName evidence="5">Putative transcriptional regulator</fullName>
    </submittedName>
</protein>
<dbReference type="InterPro" id="IPR036390">
    <property type="entry name" value="WH_DNA-bd_sf"/>
</dbReference>
<keyword evidence="2" id="KW-0238">DNA-binding</keyword>
<dbReference type="OrthoDB" id="85881at2157"/>
<feature type="compositionally biased region" description="Basic and acidic residues" evidence="4">
    <location>
        <begin position="16"/>
        <end position="28"/>
    </location>
</feature>
<dbReference type="STRING" id="1090322.MettiDRAFT_2091"/>
<comment type="caution">
    <text evidence="5">The sequence shown here is derived from an EMBL/GenBank/DDBJ whole genome shotgun (WGS) entry which is preliminary data.</text>
</comment>
<gene>
    <name evidence="5" type="ORF">MettiDRAFT_2091</name>
</gene>
<dbReference type="AlphaFoldDB" id="W9DS67"/>
<dbReference type="InterPro" id="IPR036388">
    <property type="entry name" value="WH-like_DNA-bd_sf"/>
</dbReference>
<evidence type="ECO:0000256" key="4">
    <source>
        <dbReference type="SAM" id="MobiDB-lite"/>
    </source>
</evidence>
<reference evidence="5 6" key="1">
    <citation type="submission" date="2013-08" db="EMBL/GenBank/DDBJ databases">
        <authorList>
            <consortium name="DOE Joint Genome Institute"/>
            <person name="Eisen J."/>
            <person name="Huntemann M."/>
            <person name="Han J."/>
            <person name="Chen A."/>
            <person name="Kyrpides N."/>
            <person name="Mavromatis K."/>
            <person name="Markowitz V."/>
            <person name="Palaniappan K."/>
            <person name="Ivanova N."/>
            <person name="Schaumberg A."/>
            <person name="Pati A."/>
            <person name="Liolios K."/>
            <person name="Nordberg H.P."/>
            <person name="Cantor M.N."/>
            <person name="Hua S.X."/>
            <person name="Woyke T."/>
        </authorList>
    </citation>
    <scope>NUCLEOTIDE SEQUENCE [LARGE SCALE GENOMIC DNA]</scope>
    <source>
        <strain evidence="5 6">DSM 2278</strain>
    </source>
</reference>
<dbReference type="SUPFAM" id="SSF46785">
    <property type="entry name" value="Winged helix' DNA-binding domain"/>
    <property type="match status" value="1"/>
</dbReference>
<feature type="region of interest" description="Disordered" evidence="4">
    <location>
        <begin position="1"/>
        <end position="28"/>
    </location>
</feature>